<evidence type="ECO:0000313" key="1">
    <source>
        <dbReference type="EMBL" id="MFL0251406.1"/>
    </source>
</evidence>
<evidence type="ECO:0008006" key="3">
    <source>
        <dbReference type="Google" id="ProtNLM"/>
    </source>
</evidence>
<protein>
    <recommendedName>
        <fullName evidence="3">Phage protein</fullName>
    </recommendedName>
</protein>
<organism evidence="1 2">
    <name type="scientific">Clostridium neuense</name>
    <dbReference type="NCBI Taxonomy" id="1728934"/>
    <lineage>
        <taxon>Bacteria</taxon>
        <taxon>Bacillati</taxon>
        <taxon>Bacillota</taxon>
        <taxon>Clostridia</taxon>
        <taxon>Eubacteriales</taxon>
        <taxon>Clostridiaceae</taxon>
        <taxon>Clostridium</taxon>
    </lineage>
</organism>
<sequence length="107" mass="12464">MKQDFIVSIYVKGEGHNTSRGWVPGEDEPIKDIECDMQPYSRELLLKNYGYDIEVNKRFFIDNFEPSIKIGTLLKYVNKQGTTETYEVKSIPWDDGYMEVFALGIQE</sequence>
<dbReference type="RefSeq" id="WP_406788061.1">
    <property type="nucleotide sequence ID" value="NZ_JBJIAA010000010.1"/>
</dbReference>
<proteinExistence type="predicted"/>
<reference evidence="1 2" key="1">
    <citation type="submission" date="2024-11" db="EMBL/GenBank/DDBJ databases">
        <authorList>
            <person name="Heng Y.C."/>
            <person name="Lim A.C.H."/>
            <person name="Lee J.K.Y."/>
            <person name="Kittelmann S."/>
        </authorList>
    </citation>
    <scope>NUCLEOTIDE SEQUENCE [LARGE SCALE GENOMIC DNA]</scope>
    <source>
        <strain evidence="1 2">WILCCON 0114</strain>
    </source>
</reference>
<keyword evidence="2" id="KW-1185">Reference proteome</keyword>
<dbReference type="EMBL" id="JBJIAA010000010">
    <property type="protein sequence ID" value="MFL0251406.1"/>
    <property type="molecule type" value="Genomic_DNA"/>
</dbReference>
<comment type="caution">
    <text evidence="1">The sequence shown here is derived from an EMBL/GenBank/DDBJ whole genome shotgun (WGS) entry which is preliminary data.</text>
</comment>
<dbReference type="Proteomes" id="UP001623592">
    <property type="component" value="Unassembled WGS sequence"/>
</dbReference>
<gene>
    <name evidence="1" type="ORF">ACJDT4_13365</name>
</gene>
<accession>A0ABW8TFX6</accession>
<evidence type="ECO:0000313" key="2">
    <source>
        <dbReference type="Proteomes" id="UP001623592"/>
    </source>
</evidence>
<name>A0ABW8TFX6_9CLOT</name>